<gene>
    <name evidence="2" type="ORF">BDZ83DRAFT_725310</name>
</gene>
<protein>
    <submittedName>
        <fullName evidence="2">Uncharacterized protein</fullName>
    </submittedName>
</protein>
<dbReference type="Proteomes" id="UP001244207">
    <property type="component" value="Unassembled WGS sequence"/>
</dbReference>
<comment type="caution">
    <text evidence="2">The sequence shown here is derived from an EMBL/GenBank/DDBJ whole genome shotgun (WGS) entry which is preliminary data.</text>
</comment>
<name>A0AAD8XQQ2_GLOAC</name>
<organism evidence="2 3">
    <name type="scientific">Glomerella acutata</name>
    <name type="common">Colletotrichum acutatum</name>
    <dbReference type="NCBI Taxonomy" id="27357"/>
    <lineage>
        <taxon>Eukaryota</taxon>
        <taxon>Fungi</taxon>
        <taxon>Dikarya</taxon>
        <taxon>Ascomycota</taxon>
        <taxon>Pezizomycotina</taxon>
        <taxon>Sordariomycetes</taxon>
        <taxon>Hypocreomycetidae</taxon>
        <taxon>Glomerellales</taxon>
        <taxon>Glomerellaceae</taxon>
        <taxon>Colletotrichum</taxon>
        <taxon>Colletotrichum acutatum species complex</taxon>
    </lineage>
</organism>
<feature type="region of interest" description="Disordered" evidence="1">
    <location>
        <begin position="258"/>
        <end position="293"/>
    </location>
</feature>
<evidence type="ECO:0000256" key="1">
    <source>
        <dbReference type="SAM" id="MobiDB-lite"/>
    </source>
</evidence>
<evidence type="ECO:0000313" key="2">
    <source>
        <dbReference type="EMBL" id="KAK1731703.1"/>
    </source>
</evidence>
<feature type="compositionally biased region" description="Basic and acidic residues" evidence="1">
    <location>
        <begin position="266"/>
        <end position="276"/>
    </location>
</feature>
<dbReference type="GeneID" id="85396630"/>
<dbReference type="EMBL" id="JAHMHS010000001">
    <property type="protein sequence ID" value="KAK1731703.1"/>
    <property type="molecule type" value="Genomic_DNA"/>
</dbReference>
<accession>A0AAD8XQQ2</accession>
<keyword evidence="3" id="KW-1185">Reference proteome</keyword>
<evidence type="ECO:0000313" key="3">
    <source>
        <dbReference type="Proteomes" id="UP001244207"/>
    </source>
</evidence>
<dbReference type="RefSeq" id="XP_060371758.1">
    <property type="nucleotide sequence ID" value="XM_060512732.1"/>
</dbReference>
<sequence length="293" mass="32042">MGWGSSSASLFTLSNSPPCVPMLDTRPARLPLPLLTLGPLALSLLQVDEKRLADDIELPHKVNLLQMSKILWVGTNGSSELGLLNDLCSRGRKTLEKYFNTGDSCWSIEDSSPIHGATLSSENHREYGNTVASMHGMACQGMEGRVLRPPYCVHYSVEGDGIRESSLDGTTPQVRTAVNLSWSALALCYDCHLSSVLSSSMMMIMWLRRTLIGLSRLDQQQADGWLLPKRQPANGTGVEVLRTFQVSPIVPALSVKPRSSRGVWIENKEGKAGKGEDDSDERGSLALTMEKDN</sequence>
<dbReference type="AlphaFoldDB" id="A0AAD8XQQ2"/>
<reference evidence="2" key="1">
    <citation type="submission" date="2021-12" db="EMBL/GenBank/DDBJ databases">
        <title>Comparative genomics, transcriptomics and evolutionary studies reveal genomic signatures of adaptation to plant cell wall in hemibiotrophic fungi.</title>
        <authorList>
            <consortium name="DOE Joint Genome Institute"/>
            <person name="Baroncelli R."/>
            <person name="Diaz J.F."/>
            <person name="Benocci T."/>
            <person name="Peng M."/>
            <person name="Battaglia E."/>
            <person name="Haridas S."/>
            <person name="Andreopoulos W."/>
            <person name="Labutti K."/>
            <person name="Pangilinan J."/>
            <person name="Floch G.L."/>
            <person name="Makela M.R."/>
            <person name="Henrissat B."/>
            <person name="Grigoriev I.V."/>
            <person name="Crouch J.A."/>
            <person name="De Vries R.P."/>
            <person name="Sukno S.A."/>
            <person name="Thon M.R."/>
        </authorList>
    </citation>
    <scope>NUCLEOTIDE SEQUENCE</scope>
    <source>
        <strain evidence="2">CBS 112980</strain>
    </source>
</reference>
<proteinExistence type="predicted"/>